<feature type="transmembrane region" description="Helical" evidence="1">
    <location>
        <begin position="12"/>
        <end position="35"/>
    </location>
</feature>
<reference evidence="4 7" key="1">
    <citation type="submission" date="2016-03" db="EMBL/GenBank/DDBJ databases">
        <authorList>
            <person name="Hansen M.J."/>
            <person name="Bojesen A.M."/>
            <person name="Planet P."/>
        </authorList>
    </citation>
    <scope>NUCLEOTIDE SEQUENCE [LARGE SCALE GENOMIC DNA]</scope>
    <source>
        <strain evidence="4 7">HPA 21</strain>
    </source>
</reference>
<evidence type="ECO:0000313" key="5">
    <source>
        <dbReference type="EMBL" id="RPE93654.1"/>
    </source>
</evidence>
<feature type="transmembrane region" description="Helical" evidence="1">
    <location>
        <begin position="483"/>
        <end position="508"/>
    </location>
</feature>
<dbReference type="InterPro" id="IPR018677">
    <property type="entry name" value="DUF2157"/>
</dbReference>
<organism evidence="4 7">
    <name type="scientific">Frederiksenia canicola</name>
    <dbReference type="NCBI Taxonomy" id="123824"/>
    <lineage>
        <taxon>Bacteria</taxon>
        <taxon>Pseudomonadati</taxon>
        <taxon>Pseudomonadota</taxon>
        <taxon>Gammaproteobacteria</taxon>
        <taxon>Pasteurellales</taxon>
        <taxon>Pasteurellaceae</taxon>
        <taxon>Frederiksenia</taxon>
    </lineage>
</organism>
<dbReference type="RefSeq" id="WP_123956810.1">
    <property type="nucleotide sequence ID" value="NZ_CP015029.1"/>
</dbReference>
<feature type="transmembrane region" description="Helical" evidence="1">
    <location>
        <begin position="575"/>
        <end position="596"/>
    </location>
</feature>
<evidence type="ECO:0000259" key="3">
    <source>
        <dbReference type="Pfam" id="PF14351"/>
    </source>
</evidence>
<dbReference type="Proteomes" id="UP000276901">
    <property type="component" value="Unassembled WGS sequence"/>
</dbReference>
<dbReference type="KEGG" id="fcl:A4G17_00975"/>
<dbReference type="Pfam" id="PF14351">
    <property type="entry name" value="DUF4401"/>
    <property type="match status" value="1"/>
</dbReference>
<keyword evidence="1" id="KW-0812">Transmembrane</keyword>
<feature type="transmembrane region" description="Helical" evidence="1">
    <location>
        <begin position="251"/>
        <end position="267"/>
    </location>
</feature>
<feature type="transmembrane region" description="Helical" evidence="1">
    <location>
        <begin position="551"/>
        <end position="569"/>
    </location>
</feature>
<feature type="transmembrane region" description="Helical" evidence="1">
    <location>
        <begin position="125"/>
        <end position="141"/>
    </location>
</feature>
<feature type="transmembrane region" description="Helical" evidence="1">
    <location>
        <begin position="228"/>
        <end position="245"/>
    </location>
</feature>
<evidence type="ECO:0000313" key="7">
    <source>
        <dbReference type="Proteomes" id="UP000502287"/>
    </source>
</evidence>
<evidence type="ECO:0000256" key="1">
    <source>
        <dbReference type="SAM" id="Phobius"/>
    </source>
</evidence>
<dbReference type="Proteomes" id="UP000502287">
    <property type="component" value="Chromosome"/>
</dbReference>
<keyword evidence="6" id="KW-1185">Reference proteome</keyword>
<dbReference type="EMBL" id="CP015029">
    <property type="protein sequence ID" value="QIM64122.1"/>
    <property type="molecule type" value="Genomic_DNA"/>
</dbReference>
<name>A0AAE6X4L9_9PAST</name>
<sequence>MKNDFWIESWDKFLLILFSLFGAGFFSSGVVTWIASNWAYFSKFEKLFATQGLLVLLIGGSLWLSRRANSINKIQLLWFVAAVVIGGLFALIGQIYQTGADVWELFALWALLQVPLWMVLPNVAGILLWIVTVNLAIGFYFERGLLFSYSFSSFYLVALFFNITLLGLFERFPTLFHDKWRIVIRTLSLLVATASVFALFSNDSLALFIVLLMAGLLFYYSKKRFDPVNYVLFYCTLVIAANFLLVRDGEIYVMALITVAAVIFLGYQLTRWIKEKYAHIENNIGVTLLYFFLTLLAIALILVVLYLNGVRSEGVFLILAFMLLATGLFIKNTVHPLISQTCFAAAIVLVVLYGTFSFDYDLPNPVESAAFVAGFLLIYAICQSTWVRSIALIAVLYQINYHYPLSDYIYWLILAYLVSFLFASKAPVHLNPLGWALLLFDAGNYYRVIMSSYMTEADALPEVDSFSAFIRVISNGYFDNMTFSLAGIMSMLIVLSPVIIFVILQYWQKKSVNVVVLVGLLGFVLLFTGYTWLSICLSLLLLAFANRNRTLLLFSALWLLWNLSEYYYFLAIPLLYKSFLLLSNGVLFGGLAIYLYRKAKLLPQAVSSEQYVANRKVPIAAVLSLAATLGLANYAITQNEDVLKNGTPILLELAPVDPRSLMQGDYMELSYTILGHINDKLYKQEQETELSDPFYEPQMKWSHKVYALVSLDQHNVATLCRLETEKPTSFSGCAEGVYLPVKWDWGQLRLPSHQYFFAEGKAAHYNAARYGEFRFKNGKALLSRLLNEQYVEL</sequence>
<reference evidence="5 6" key="2">
    <citation type="submission" date="2018-11" db="EMBL/GenBank/DDBJ databases">
        <title>Genomic Encyclopedia of Type Strains, Phase IV (KMG-IV): sequencing the most valuable type-strain genomes for metagenomic binning, comparative biology and taxonomic classification.</title>
        <authorList>
            <person name="Goeker M."/>
        </authorList>
    </citation>
    <scope>NUCLEOTIDE SEQUENCE [LARGE SCALE GENOMIC DNA]</scope>
    <source>
        <strain evidence="5 6">DSM 25797</strain>
    </source>
</reference>
<evidence type="ECO:0000259" key="2">
    <source>
        <dbReference type="Pfam" id="PF09925"/>
    </source>
</evidence>
<evidence type="ECO:0000313" key="6">
    <source>
        <dbReference type="Proteomes" id="UP000276901"/>
    </source>
</evidence>
<keyword evidence="1" id="KW-0472">Membrane</keyword>
<feature type="transmembrane region" description="Helical" evidence="1">
    <location>
        <begin position="337"/>
        <end position="356"/>
    </location>
</feature>
<feature type="transmembrane region" description="Helical" evidence="1">
    <location>
        <begin position="314"/>
        <end position="330"/>
    </location>
</feature>
<feature type="transmembrane region" description="Helical" evidence="1">
    <location>
        <begin position="205"/>
        <end position="221"/>
    </location>
</feature>
<feature type="transmembrane region" description="Helical" evidence="1">
    <location>
        <begin position="514"/>
        <end position="544"/>
    </location>
</feature>
<protein>
    <submittedName>
        <fullName evidence="5">Membrane protein</fullName>
    </submittedName>
</protein>
<feature type="domain" description="DUF2157" evidence="2">
    <location>
        <begin position="15"/>
        <end position="120"/>
    </location>
</feature>
<feature type="transmembrane region" description="Helical" evidence="1">
    <location>
        <begin position="76"/>
        <end position="96"/>
    </location>
</feature>
<proteinExistence type="predicted"/>
<gene>
    <name evidence="4" type="ORF">A4G17_00975</name>
    <name evidence="5" type="ORF">EDC49_1167</name>
</gene>
<feature type="domain" description="DUF4401" evidence="3">
    <location>
        <begin position="289"/>
        <end position="597"/>
    </location>
</feature>
<keyword evidence="1" id="KW-1133">Transmembrane helix</keyword>
<feature type="transmembrane region" description="Helical" evidence="1">
    <location>
        <begin position="288"/>
        <end position="308"/>
    </location>
</feature>
<dbReference type="InterPro" id="IPR025833">
    <property type="entry name" value="GDYXXLXY"/>
</dbReference>
<feature type="transmembrane region" description="Helical" evidence="1">
    <location>
        <begin position="368"/>
        <end position="396"/>
    </location>
</feature>
<evidence type="ECO:0000313" key="4">
    <source>
        <dbReference type="EMBL" id="QIM64122.1"/>
    </source>
</evidence>
<dbReference type="InterPro" id="IPR025513">
    <property type="entry name" value="DUF4401"/>
</dbReference>
<dbReference type="Pfam" id="PF14345">
    <property type="entry name" value="GDYXXLXY"/>
    <property type="match status" value="1"/>
</dbReference>
<dbReference type="AlphaFoldDB" id="A0AAE6X4L9"/>
<dbReference type="Pfam" id="PF09925">
    <property type="entry name" value="DUF2157"/>
    <property type="match status" value="1"/>
</dbReference>
<feature type="transmembrane region" description="Helical" evidence="1">
    <location>
        <begin position="47"/>
        <end position="64"/>
    </location>
</feature>
<feature type="transmembrane region" description="Helical" evidence="1">
    <location>
        <begin position="147"/>
        <end position="170"/>
    </location>
</feature>
<feature type="transmembrane region" description="Helical" evidence="1">
    <location>
        <begin position="408"/>
        <end position="426"/>
    </location>
</feature>
<accession>A0AAE6X4L9</accession>
<dbReference type="EMBL" id="RKQT01000002">
    <property type="protein sequence ID" value="RPE93654.1"/>
    <property type="molecule type" value="Genomic_DNA"/>
</dbReference>